<gene>
    <name evidence="1" type="ORF">CINCED_3A025239</name>
</gene>
<dbReference type="AlphaFoldDB" id="A0A5E4NMZ8"/>
<sequence>KRLTWGPHLKSKRKSLNSRSHLLRPVLKSKLPLHNKILLFKTMLRLIWSYEAQIWGCAKPSQLKTIEAFQSISLRIITSAPWYVSNLTLHKDLNIESVVNLVKTYYKKFNSKLLLHSNPLIANQHTVTIPKNPPRHLKRRWCLGRNAGKNRGNHRVLSLDSFPSHYPFPS</sequence>
<protein>
    <recommendedName>
        <fullName evidence="3">RNA-directed DNA polymerase</fullName>
    </recommendedName>
</protein>
<name>A0A5E4NMZ8_9HEMI</name>
<dbReference type="OrthoDB" id="6617426at2759"/>
<organism evidence="1 2">
    <name type="scientific">Cinara cedri</name>
    <dbReference type="NCBI Taxonomy" id="506608"/>
    <lineage>
        <taxon>Eukaryota</taxon>
        <taxon>Metazoa</taxon>
        <taxon>Ecdysozoa</taxon>
        <taxon>Arthropoda</taxon>
        <taxon>Hexapoda</taxon>
        <taxon>Insecta</taxon>
        <taxon>Pterygota</taxon>
        <taxon>Neoptera</taxon>
        <taxon>Paraneoptera</taxon>
        <taxon>Hemiptera</taxon>
        <taxon>Sternorrhyncha</taxon>
        <taxon>Aphidomorpha</taxon>
        <taxon>Aphidoidea</taxon>
        <taxon>Aphididae</taxon>
        <taxon>Lachninae</taxon>
        <taxon>Cinara</taxon>
    </lineage>
</organism>
<proteinExistence type="predicted"/>
<dbReference type="Proteomes" id="UP000325440">
    <property type="component" value="Unassembled WGS sequence"/>
</dbReference>
<evidence type="ECO:0008006" key="3">
    <source>
        <dbReference type="Google" id="ProtNLM"/>
    </source>
</evidence>
<dbReference type="EMBL" id="CABPRJ010002443">
    <property type="protein sequence ID" value="VVC46183.1"/>
    <property type="molecule type" value="Genomic_DNA"/>
</dbReference>
<evidence type="ECO:0000313" key="2">
    <source>
        <dbReference type="Proteomes" id="UP000325440"/>
    </source>
</evidence>
<evidence type="ECO:0000313" key="1">
    <source>
        <dbReference type="EMBL" id="VVC46183.1"/>
    </source>
</evidence>
<keyword evidence="2" id="KW-1185">Reference proteome</keyword>
<accession>A0A5E4NMZ8</accession>
<feature type="non-terminal residue" evidence="1">
    <location>
        <position position="1"/>
    </location>
</feature>
<reference evidence="1 2" key="1">
    <citation type="submission" date="2019-08" db="EMBL/GenBank/DDBJ databases">
        <authorList>
            <person name="Alioto T."/>
            <person name="Alioto T."/>
            <person name="Gomez Garrido J."/>
        </authorList>
    </citation>
    <scope>NUCLEOTIDE SEQUENCE [LARGE SCALE GENOMIC DNA]</scope>
</reference>